<feature type="transmembrane region" description="Helical" evidence="7">
    <location>
        <begin position="146"/>
        <end position="173"/>
    </location>
</feature>
<dbReference type="EMBL" id="FOXQ01000009">
    <property type="protein sequence ID" value="SFQ35341.1"/>
    <property type="molecule type" value="Genomic_DNA"/>
</dbReference>
<dbReference type="RefSeq" id="WP_090660315.1">
    <property type="nucleotide sequence ID" value="NZ_FOXQ01000009.1"/>
</dbReference>
<dbReference type="GO" id="GO:0042918">
    <property type="term" value="P:alkanesulfonate transmembrane transport"/>
    <property type="evidence" value="ECO:0007669"/>
    <property type="project" value="UniProtKB-ARBA"/>
</dbReference>
<dbReference type="CDD" id="cd06261">
    <property type="entry name" value="TM_PBP2"/>
    <property type="match status" value="1"/>
</dbReference>
<keyword evidence="10" id="KW-1185">Reference proteome</keyword>
<dbReference type="OrthoDB" id="9804353at2"/>
<feature type="domain" description="ABC transmembrane type-1" evidence="8">
    <location>
        <begin position="80"/>
        <end position="260"/>
    </location>
</feature>
<evidence type="ECO:0000256" key="2">
    <source>
        <dbReference type="ARBA" id="ARBA00022448"/>
    </source>
</evidence>
<dbReference type="PROSITE" id="PS50928">
    <property type="entry name" value="ABC_TM1"/>
    <property type="match status" value="1"/>
</dbReference>
<keyword evidence="3" id="KW-1003">Cell membrane</keyword>
<keyword evidence="2 7" id="KW-0813">Transport</keyword>
<accession>A0A1I5XTN3</accession>
<dbReference type="InterPro" id="IPR035906">
    <property type="entry name" value="MetI-like_sf"/>
</dbReference>
<feature type="transmembrane region" description="Helical" evidence="7">
    <location>
        <begin position="118"/>
        <end position="140"/>
    </location>
</feature>
<proteinExistence type="inferred from homology"/>
<feature type="transmembrane region" description="Helical" evidence="7">
    <location>
        <begin position="26"/>
        <end position="46"/>
    </location>
</feature>
<evidence type="ECO:0000313" key="9">
    <source>
        <dbReference type="EMBL" id="SFQ35341.1"/>
    </source>
</evidence>
<comment type="similarity">
    <text evidence="7">Belongs to the binding-protein-dependent transport system permease family.</text>
</comment>
<comment type="subcellular location">
    <subcellularLocation>
        <location evidence="1 7">Cell membrane</location>
        <topology evidence="1 7">Multi-pass membrane protein</topology>
    </subcellularLocation>
</comment>
<dbReference type="Gene3D" id="1.10.3720.10">
    <property type="entry name" value="MetI-like"/>
    <property type="match status" value="1"/>
</dbReference>
<evidence type="ECO:0000256" key="1">
    <source>
        <dbReference type="ARBA" id="ARBA00004651"/>
    </source>
</evidence>
<dbReference type="AlphaFoldDB" id="A0A1I5XTN3"/>
<name>A0A1I5XTN3_9BACT</name>
<feature type="transmembrane region" description="Helical" evidence="7">
    <location>
        <begin position="194"/>
        <end position="217"/>
    </location>
</feature>
<evidence type="ECO:0000256" key="5">
    <source>
        <dbReference type="ARBA" id="ARBA00022989"/>
    </source>
</evidence>
<dbReference type="STRING" id="1465490.SAMN05444277_109174"/>
<keyword evidence="5 7" id="KW-1133">Transmembrane helix</keyword>
<dbReference type="GO" id="GO:0005886">
    <property type="term" value="C:plasma membrane"/>
    <property type="evidence" value="ECO:0007669"/>
    <property type="project" value="UniProtKB-SubCell"/>
</dbReference>
<evidence type="ECO:0000313" key="10">
    <source>
        <dbReference type="Proteomes" id="UP000199031"/>
    </source>
</evidence>
<dbReference type="Proteomes" id="UP000199031">
    <property type="component" value="Unassembled WGS sequence"/>
</dbReference>
<evidence type="ECO:0000256" key="3">
    <source>
        <dbReference type="ARBA" id="ARBA00022475"/>
    </source>
</evidence>
<dbReference type="FunFam" id="1.10.3720.10:FF:000003">
    <property type="entry name" value="Aliphatic sulfonate ABC transporter permease"/>
    <property type="match status" value="1"/>
</dbReference>
<evidence type="ECO:0000256" key="7">
    <source>
        <dbReference type="RuleBase" id="RU363032"/>
    </source>
</evidence>
<sequence length="275" mass="30661">MTLFNSRKLPAPVQNRPSGAYKTSRWRMFLLPFSVFLGALFTWYFLVRFNVFPSYAMPGPGAVASSFVEDFKSGSLLNDIVASLWRVAVGFVISAVLGIPAGLWLGQHLTGRQAFLPMLNFFRFLSPLAWIPFAILWFHIGDKPAVFLIFMATFFPLALATMSAVATIPAIYFRVAKDYNYKGVELLTKVTFPAVLPQVITALRVSYGIAWVVIVAAEMVGCQDGLGYGIWEARNGLRLDSAACYMVVIGLLGMGIDRFLLQFSKLPNVRWGYER</sequence>
<dbReference type="SUPFAM" id="SSF161098">
    <property type="entry name" value="MetI-like"/>
    <property type="match status" value="1"/>
</dbReference>
<dbReference type="InterPro" id="IPR000515">
    <property type="entry name" value="MetI-like"/>
</dbReference>
<dbReference type="PANTHER" id="PTHR30151:SF0">
    <property type="entry name" value="ABC TRANSPORTER PERMEASE PROTEIN MJ0413-RELATED"/>
    <property type="match status" value="1"/>
</dbReference>
<feature type="transmembrane region" description="Helical" evidence="7">
    <location>
        <begin position="84"/>
        <end position="106"/>
    </location>
</feature>
<reference evidence="9 10" key="1">
    <citation type="submission" date="2016-10" db="EMBL/GenBank/DDBJ databases">
        <authorList>
            <person name="de Groot N.N."/>
        </authorList>
    </citation>
    <scope>NUCLEOTIDE SEQUENCE [LARGE SCALE GENOMIC DNA]</scope>
    <source>
        <strain evidence="9 10">DSM 28286</strain>
    </source>
</reference>
<organism evidence="9 10">
    <name type="scientific">Parafilimonas terrae</name>
    <dbReference type="NCBI Taxonomy" id="1465490"/>
    <lineage>
        <taxon>Bacteria</taxon>
        <taxon>Pseudomonadati</taxon>
        <taxon>Bacteroidota</taxon>
        <taxon>Chitinophagia</taxon>
        <taxon>Chitinophagales</taxon>
        <taxon>Chitinophagaceae</taxon>
        <taxon>Parafilimonas</taxon>
    </lineage>
</organism>
<gene>
    <name evidence="9" type="ORF">SAMN05444277_109174</name>
</gene>
<dbReference type="Pfam" id="PF00528">
    <property type="entry name" value="BPD_transp_1"/>
    <property type="match status" value="1"/>
</dbReference>
<feature type="transmembrane region" description="Helical" evidence="7">
    <location>
        <begin position="237"/>
        <end position="256"/>
    </location>
</feature>
<evidence type="ECO:0000256" key="6">
    <source>
        <dbReference type="ARBA" id="ARBA00023136"/>
    </source>
</evidence>
<keyword evidence="4 7" id="KW-0812">Transmembrane</keyword>
<dbReference type="PANTHER" id="PTHR30151">
    <property type="entry name" value="ALKANE SULFONATE ABC TRANSPORTER-RELATED, MEMBRANE SUBUNIT"/>
    <property type="match status" value="1"/>
</dbReference>
<keyword evidence="6 7" id="KW-0472">Membrane</keyword>
<evidence type="ECO:0000256" key="4">
    <source>
        <dbReference type="ARBA" id="ARBA00022692"/>
    </source>
</evidence>
<evidence type="ECO:0000259" key="8">
    <source>
        <dbReference type="PROSITE" id="PS50928"/>
    </source>
</evidence>
<protein>
    <submittedName>
        <fullName evidence="9">NitT/TauT family transport system permease protein</fullName>
    </submittedName>
</protein>